<protein>
    <submittedName>
        <fullName evidence="3">M6 family metalloprotease domain protein</fullName>
    </submittedName>
</protein>
<name>A0A0F6RCU7_9GAMM</name>
<dbReference type="EMBL" id="CP010975">
    <property type="protein sequence ID" value="AKE52331.1"/>
    <property type="molecule type" value="Genomic_DNA"/>
</dbReference>
<evidence type="ECO:0000313" key="4">
    <source>
        <dbReference type="Proteomes" id="UP000034071"/>
    </source>
</evidence>
<dbReference type="Gene3D" id="2.60.120.380">
    <property type="match status" value="1"/>
</dbReference>
<feature type="compositionally biased region" description="Basic and acidic residues" evidence="1">
    <location>
        <begin position="109"/>
        <end position="125"/>
    </location>
</feature>
<dbReference type="GO" id="GO:0006508">
    <property type="term" value="P:proteolysis"/>
    <property type="evidence" value="ECO:0007669"/>
    <property type="project" value="UniProtKB-KW"/>
</dbReference>
<dbReference type="GO" id="GO:0008237">
    <property type="term" value="F:metallopeptidase activity"/>
    <property type="evidence" value="ECO:0007669"/>
    <property type="project" value="UniProtKB-KW"/>
</dbReference>
<dbReference type="Pfam" id="PF05547">
    <property type="entry name" value="Peptidase_M6"/>
    <property type="match status" value="1"/>
</dbReference>
<reference evidence="3 4" key="1">
    <citation type="submission" date="2015-02" db="EMBL/GenBank/DDBJ databases">
        <title>Complete genome sequence of Kangiella geojedonensis strain YCS-5T.</title>
        <authorList>
            <person name="Kim K.M."/>
        </authorList>
    </citation>
    <scope>NUCLEOTIDE SEQUENCE [LARGE SCALE GENOMIC DNA]</scope>
    <source>
        <strain evidence="3 4">YCS-5</strain>
    </source>
</reference>
<dbReference type="Proteomes" id="UP000034071">
    <property type="component" value="Chromosome"/>
</dbReference>
<keyword evidence="3" id="KW-0482">Metalloprotease</keyword>
<keyword evidence="3" id="KW-0645">Protease</keyword>
<evidence type="ECO:0000313" key="3">
    <source>
        <dbReference type="EMBL" id="AKE52331.1"/>
    </source>
</evidence>
<evidence type="ECO:0000259" key="2">
    <source>
        <dbReference type="Pfam" id="PF05547"/>
    </source>
</evidence>
<dbReference type="PANTHER" id="PTHR41775:SF1">
    <property type="entry name" value="PEPTIDASE M6-LIKE DOMAIN-CONTAINING PROTEIN"/>
    <property type="match status" value="1"/>
</dbReference>
<evidence type="ECO:0000256" key="1">
    <source>
        <dbReference type="SAM" id="MobiDB-lite"/>
    </source>
</evidence>
<dbReference type="NCBIfam" id="TIGR03296">
    <property type="entry name" value="M6dom_TIGR03296"/>
    <property type="match status" value="1"/>
</dbReference>
<dbReference type="KEGG" id="kge:TQ33_1379"/>
<keyword evidence="3" id="KW-0378">Hydrolase</keyword>
<accession>A0A0F6RCU7</accession>
<sequence length="629" mass="70017">MINRLLLGVGVLAWSTGALAGKPYIEHEYEYVQPNGDVVTIYLNGHDYFGEQHSRTGELVIYDESLGGLAYAIVNEDKTELISTGELVSSSDFNPQTNRYVRRGGLSSGEKKEGSEENKEEKLGEETEQQQLIIKTREQALKERATYARGNVQGLTILIQFPDEPSTLTQSQIDEFLNGQNYTEFGNRSSVKAYFEEASNGTLNYSNTVTRYYTAQNNKSYYTDDDHSSTVRSRELITEALNWLENAEGFDFSTLSTDANNQIMSLNVFYAGDTDSAWSRGLWPHMGKLIPGFCADGVCTDRYQIQSMSNKLELGPIVHETAHLLFRWPDLYDYDESSFGSVADFGLMGLGAAKTDTKHNPVAPNGYFRYLAGWVDATELNPDVNPDAIQGQLSHTSGANNIFRWSNPNRPGEAFYVENIHQSGLNEFQPDSGLAIWHVDPDGENNNEALPFVQMEHADGNRDPENAANQGDSTDLFEGGSFDYNAPATGSGQTNSMWSDGSESGLYIHGISLASPTMSFTVGQEEAGNTQPTASHHFSNFLYHNELRVEPHGGWFYTEGGTFTFTLEGPSTADFDLYLQEWNGSQWVYVAASQSLSSSESIQYATQHGYYRVIVHSYYGSGYYDLKVY</sequence>
<dbReference type="STRING" id="914150.TQ33_1379"/>
<feature type="region of interest" description="Disordered" evidence="1">
    <location>
        <begin position="93"/>
        <end position="128"/>
    </location>
</feature>
<feature type="domain" description="Peptidase M6-like" evidence="2">
    <location>
        <begin position="174"/>
        <end position="253"/>
    </location>
</feature>
<gene>
    <name evidence="3" type="ORF">TQ33_1379</name>
</gene>
<dbReference type="PATRIC" id="fig|914150.5.peg.1396"/>
<dbReference type="PANTHER" id="PTHR41775">
    <property type="entry name" value="SECRETED PROTEIN-RELATED"/>
    <property type="match status" value="1"/>
</dbReference>
<dbReference type="HOGENOM" id="CLU_022018_0_0_6"/>
<dbReference type="InterPro" id="IPR008757">
    <property type="entry name" value="Peptidase_M6-like_domain"/>
</dbReference>
<proteinExistence type="predicted"/>
<feature type="region of interest" description="Disordered" evidence="1">
    <location>
        <begin position="458"/>
        <end position="496"/>
    </location>
</feature>
<organism evidence="3 4">
    <name type="scientific">Kangiella geojedonensis</name>
    <dbReference type="NCBI Taxonomy" id="914150"/>
    <lineage>
        <taxon>Bacteria</taxon>
        <taxon>Pseudomonadati</taxon>
        <taxon>Pseudomonadota</taxon>
        <taxon>Gammaproteobacteria</taxon>
        <taxon>Kangiellales</taxon>
        <taxon>Kangiellaceae</taxon>
        <taxon>Kangiella</taxon>
    </lineage>
</organism>
<keyword evidence="4" id="KW-1185">Reference proteome</keyword>
<dbReference type="AlphaFoldDB" id="A0A0F6RCU7"/>